<keyword evidence="1" id="KW-0812">Transmembrane</keyword>
<evidence type="ECO:0000313" key="2">
    <source>
        <dbReference type="EMBL" id="MBC6000124.1"/>
    </source>
</evidence>
<protein>
    <submittedName>
        <fullName evidence="2">Uncharacterized protein</fullName>
    </submittedName>
</protein>
<sequence length="77" mass="8455">MTSEIIVAVIAALGGLSGSVIGMVRSSRLVNYRIDQLEKKVDAYEKAKDHLCGLEEKVEALQEQVRALNAGIERIEK</sequence>
<proteinExistence type="predicted"/>
<dbReference type="RefSeq" id="WP_249287458.1">
    <property type="nucleotide sequence ID" value="NZ_JACRWC010000108.1"/>
</dbReference>
<reference evidence="2" key="1">
    <citation type="submission" date="2020-08" db="EMBL/GenBank/DDBJ databases">
        <authorList>
            <person name="Liu C."/>
            <person name="Sun Q."/>
        </authorList>
    </citation>
    <scope>NUCLEOTIDE SEQUENCE</scope>
    <source>
        <strain evidence="2">BX16</strain>
    </source>
</reference>
<organism evidence="2 3">
    <name type="scientific">Lentihominibacter faecis</name>
    <dbReference type="NCBI Taxonomy" id="2764712"/>
    <lineage>
        <taxon>Bacteria</taxon>
        <taxon>Bacillati</taxon>
        <taxon>Bacillota</taxon>
        <taxon>Clostridia</taxon>
        <taxon>Peptostreptococcales</taxon>
        <taxon>Anaerovoracaceae</taxon>
        <taxon>Lentihominibacter</taxon>
    </lineage>
</organism>
<keyword evidence="3" id="KW-1185">Reference proteome</keyword>
<evidence type="ECO:0000256" key="1">
    <source>
        <dbReference type="SAM" id="Phobius"/>
    </source>
</evidence>
<name>A0A923NDN8_9FIRM</name>
<gene>
    <name evidence="2" type="ORF">H8876_08940</name>
</gene>
<dbReference type="Proteomes" id="UP000644115">
    <property type="component" value="Unassembled WGS sequence"/>
</dbReference>
<dbReference type="AlphaFoldDB" id="A0A923NDN8"/>
<keyword evidence="1" id="KW-0472">Membrane</keyword>
<feature type="transmembrane region" description="Helical" evidence="1">
    <location>
        <begin position="6"/>
        <end position="24"/>
    </location>
</feature>
<comment type="caution">
    <text evidence="2">The sequence shown here is derived from an EMBL/GenBank/DDBJ whole genome shotgun (WGS) entry which is preliminary data.</text>
</comment>
<accession>A0A923NDN8</accession>
<evidence type="ECO:0000313" key="3">
    <source>
        <dbReference type="Proteomes" id="UP000644115"/>
    </source>
</evidence>
<keyword evidence="1" id="KW-1133">Transmembrane helix</keyword>
<dbReference type="EMBL" id="JACRWC010000108">
    <property type="protein sequence ID" value="MBC6000124.1"/>
    <property type="molecule type" value="Genomic_DNA"/>
</dbReference>